<evidence type="ECO:0000313" key="1">
    <source>
        <dbReference type="EMBL" id="OEJ68080.1"/>
    </source>
</evidence>
<dbReference type="STRING" id="28181.BEN30_07425"/>
<keyword evidence="2" id="KW-1185">Reference proteome</keyword>
<dbReference type="Proteomes" id="UP000095347">
    <property type="component" value="Unassembled WGS sequence"/>
</dbReference>
<dbReference type="EMBL" id="MCGG01000017">
    <property type="protein sequence ID" value="OEJ68080.1"/>
    <property type="molecule type" value="Genomic_DNA"/>
</dbReference>
<gene>
    <name evidence="1" type="ORF">BEN30_07425</name>
</gene>
<name>A0A1E5Q9A1_9PROT</name>
<protein>
    <submittedName>
        <fullName evidence="1">Uncharacterized protein</fullName>
    </submittedName>
</protein>
<dbReference type="AlphaFoldDB" id="A0A1E5Q9A1"/>
<evidence type="ECO:0000313" key="2">
    <source>
        <dbReference type="Proteomes" id="UP000095347"/>
    </source>
</evidence>
<comment type="caution">
    <text evidence="1">The sequence shown here is derived from an EMBL/GenBank/DDBJ whole genome shotgun (WGS) entry which is preliminary data.</text>
</comment>
<sequence length="157" mass="17057">MRIVDGSSGLGPWASRLTLWVAGVVCVLALSLPSGVRADTVSSEAGYWRGVATEVSAVFDEMIEAVRRGDDKAAKRSQTRAYFGVFEDRKMEAAIRKTFGQARAYEIESGFSQVRRLIGKGSTDEIQDARDALVGLIEHDAVALDQAGVSKDVYDVR</sequence>
<proteinExistence type="predicted"/>
<organism evidence="1 2">
    <name type="scientific">Magnetovibrio blakemorei</name>
    <dbReference type="NCBI Taxonomy" id="28181"/>
    <lineage>
        <taxon>Bacteria</taxon>
        <taxon>Pseudomonadati</taxon>
        <taxon>Pseudomonadota</taxon>
        <taxon>Alphaproteobacteria</taxon>
        <taxon>Rhodospirillales</taxon>
        <taxon>Magnetovibrionaceae</taxon>
        <taxon>Magnetovibrio</taxon>
    </lineage>
</organism>
<accession>A0A1E5Q9A1</accession>
<reference evidence="2" key="1">
    <citation type="submission" date="2016-07" db="EMBL/GenBank/DDBJ databases">
        <authorList>
            <person name="Florea S."/>
            <person name="Webb J.S."/>
            <person name="Jaromczyk J."/>
            <person name="Schardl C.L."/>
        </authorList>
    </citation>
    <scope>NUCLEOTIDE SEQUENCE [LARGE SCALE GENOMIC DNA]</scope>
    <source>
        <strain evidence="2">MV-1</strain>
    </source>
</reference>